<dbReference type="AlphaFoldDB" id="A0A8S8X6C3"/>
<feature type="transmembrane region" description="Helical" evidence="1">
    <location>
        <begin position="93"/>
        <end position="119"/>
    </location>
</feature>
<keyword evidence="1" id="KW-0472">Membrane</keyword>
<feature type="transmembrane region" description="Helical" evidence="1">
    <location>
        <begin position="215"/>
        <end position="233"/>
    </location>
</feature>
<dbReference type="GO" id="GO:0003824">
    <property type="term" value="F:catalytic activity"/>
    <property type="evidence" value="ECO:0007669"/>
    <property type="project" value="InterPro"/>
</dbReference>
<keyword evidence="3" id="KW-1185">Reference proteome</keyword>
<sequence>MFADDARLPFADLVFAGVAALVFTASVAMTIVACAPTIAGMQICGAIAGHLRERGGGLSFVAMWTVMMVAMMLPSLMPALCRYRDAARGTERLGVATLLASAGYFFVWALCGVVVLALATALPSLASATPFAVGCVMLTAGALQFTGWKARTLACCRGGCGQQSALRWGVRHGLQCVACCAGPTAVLLVLGMMDLRAMAAVTVAITAERLAGLRVARALGVVAIGAGLVLVAGL</sequence>
<name>A0A8S8X6C3_9PROT</name>
<gene>
    <name evidence="2" type="ORF">TMPK1_04000</name>
</gene>
<dbReference type="InterPro" id="IPR018688">
    <property type="entry name" value="PpoB2-like"/>
</dbReference>
<dbReference type="InterPro" id="IPR016193">
    <property type="entry name" value="Cytidine_deaminase-like"/>
</dbReference>
<dbReference type="SUPFAM" id="SSF53927">
    <property type="entry name" value="Cytidine deaminase-like"/>
    <property type="match status" value="1"/>
</dbReference>
<evidence type="ECO:0000313" key="2">
    <source>
        <dbReference type="EMBL" id="GIL38163.1"/>
    </source>
</evidence>
<evidence type="ECO:0008006" key="4">
    <source>
        <dbReference type="Google" id="ProtNLM"/>
    </source>
</evidence>
<protein>
    <recommendedName>
        <fullName evidence="4">DUF2182 domain-containing protein</fullName>
    </recommendedName>
</protein>
<organism evidence="2 3">
    <name type="scientific">Roseiterribacter gracilis</name>
    <dbReference type="NCBI Taxonomy" id="2812848"/>
    <lineage>
        <taxon>Bacteria</taxon>
        <taxon>Pseudomonadati</taxon>
        <taxon>Pseudomonadota</taxon>
        <taxon>Alphaproteobacteria</taxon>
        <taxon>Rhodospirillales</taxon>
        <taxon>Roseiterribacteraceae</taxon>
        <taxon>Roseiterribacter</taxon>
    </lineage>
</organism>
<comment type="caution">
    <text evidence="2">The sequence shown here is derived from an EMBL/GenBank/DDBJ whole genome shotgun (WGS) entry which is preliminary data.</text>
</comment>
<feature type="transmembrane region" description="Helical" evidence="1">
    <location>
        <begin position="12"/>
        <end position="38"/>
    </location>
</feature>
<feature type="transmembrane region" description="Helical" evidence="1">
    <location>
        <begin position="58"/>
        <end position="81"/>
    </location>
</feature>
<evidence type="ECO:0000313" key="3">
    <source>
        <dbReference type="Proteomes" id="UP000681075"/>
    </source>
</evidence>
<proteinExistence type="predicted"/>
<dbReference type="Pfam" id="PF09948">
    <property type="entry name" value="PpoB2"/>
    <property type="match status" value="1"/>
</dbReference>
<dbReference type="EMBL" id="BOPV01000001">
    <property type="protein sequence ID" value="GIL38163.1"/>
    <property type="molecule type" value="Genomic_DNA"/>
</dbReference>
<dbReference type="PROSITE" id="PS51257">
    <property type="entry name" value="PROKAR_LIPOPROTEIN"/>
    <property type="match status" value="1"/>
</dbReference>
<evidence type="ECO:0000256" key="1">
    <source>
        <dbReference type="SAM" id="Phobius"/>
    </source>
</evidence>
<dbReference type="RefSeq" id="WP_420241125.1">
    <property type="nucleotide sequence ID" value="NZ_BOPV01000001.1"/>
</dbReference>
<keyword evidence="1" id="KW-0812">Transmembrane</keyword>
<dbReference type="Proteomes" id="UP000681075">
    <property type="component" value="Unassembled WGS sequence"/>
</dbReference>
<keyword evidence="1" id="KW-1133">Transmembrane helix</keyword>
<reference evidence="2" key="1">
    <citation type="submission" date="2021-02" db="EMBL/GenBank/DDBJ databases">
        <title>Genome sequence of Rhodospirillales sp. strain TMPK1 isolated from soil.</title>
        <authorList>
            <person name="Nakai R."/>
            <person name="Kusada H."/>
            <person name="Tamaki H."/>
        </authorList>
    </citation>
    <scope>NUCLEOTIDE SEQUENCE</scope>
    <source>
        <strain evidence="2">TMPK1</strain>
    </source>
</reference>
<accession>A0A8S8X6C3</accession>
<feature type="transmembrane region" description="Helical" evidence="1">
    <location>
        <begin position="125"/>
        <end position="143"/>
    </location>
</feature>